<dbReference type="AlphaFoldDB" id="G3IRG2"/>
<dbReference type="InterPro" id="IPR010090">
    <property type="entry name" value="Phage_tape_meas"/>
</dbReference>
<name>G3IRG2_METTV</name>
<feature type="transmembrane region" description="Helical" evidence="2">
    <location>
        <begin position="597"/>
        <end position="624"/>
    </location>
</feature>
<keyword evidence="2" id="KW-1133">Transmembrane helix</keyword>
<feature type="domain" description="Phage tail tape measure protein" evidence="3">
    <location>
        <begin position="183"/>
        <end position="385"/>
    </location>
</feature>
<dbReference type="NCBIfam" id="TIGR01760">
    <property type="entry name" value="tape_meas_TP901"/>
    <property type="match status" value="1"/>
</dbReference>
<evidence type="ECO:0000313" key="4">
    <source>
        <dbReference type="EMBL" id="EGW22173.1"/>
    </source>
</evidence>
<dbReference type="eggNOG" id="COG5280">
    <property type="taxonomic scope" value="Bacteria"/>
</dbReference>
<gene>
    <name evidence="4" type="ORF">Mettu_0974</name>
</gene>
<keyword evidence="2" id="KW-0472">Membrane</keyword>
<keyword evidence="2" id="KW-0812">Transmembrane</keyword>
<accession>G3IRG2</accession>
<proteinExistence type="predicted"/>
<evidence type="ECO:0000256" key="2">
    <source>
        <dbReference type="SAM" id="Phobius"/>
    </source>
</evidence>
<sequence>MANNIALGIVIGASLSSTVGRAFQSLDARATGLGRSLQNVHMGRNAADDVIRYRTRLDNLIATQHQFGASNTNLWGQIARTEASLRTASQRAERYGLNIGDIVNENRRLLQSEQSVSRQLERTNRLRANRDRRSELGGQMIGTVGMSYAAAAPIKDAIEFESVMADVRKVVDVSDAEFKGLGKSILDMSATMPMAASGIGAIVSAAGQSGVAKEELLGFTTAAVKMGVAFDMTGEEAGQTMASWRAGMAINQKQAESLADAVNYLDSNMNASAKNISEVVTRQGAVAKAAGLTEIQIAALSASLLNSGAAPEIAATALKNLTNALTKGGSATKDQVEVFKQLGMTSEEVTTSMQKDAEGTIKKVFAELAKAPAENRGALVGDLFGEEAKGAIMPLLVNIKALDQAFNSVADASSYAGSMQKEYDIRSQTTANNLTLLGNKATRLGVNLGTVLLPTLNTVFGAMGDGINVVTGLSEKFPAVTAVIVGAAVGLVGLKVVALATGYAATILSDGWIIARGVMDFFRLSTLRSNAALVWQKAVMLGATIQQKAMAVWTGTVTTAQWLWNAALSANPIGLVVAGVALLGAAAYLIYDNWKPITAWFGGVFTAIGGVVTTVGSAIGAAFFTAASSVRAVWEPVMSWLAEKFAWIGQSVEWVKGIGSSIGGAVSSAAKGPVLGAAMAATVAAPAMATPLPTMPPAAGSAGQGAVTQTTHAPITIVQQPGEDSNALAERVAKHLKKQQAADARGALHD</sequence>
<dbReference type="PANTHER" id="PTHR37813:SF1">
    <property type="entry name" value="FELS-2 PROPHAGE PROTEIN"/>
    <property type="match status" value="1"/>
</dbReference>
<reference evidence="4 5" key="1">
    <citation type="submission" date="2011-06" db="EMBL/GenBank/DDBJ databases">
        <title>Genomic sequence of Methylobacter tundripaludum SV96.</title>
        <authorList>
            <consortium name="US DOE Joint Genome Institute"/>
            <person name="Lucas S."/>
            <person name="Han J."/>
            <person name="Lapidus A."/>
            <person name="Cheng J.-F."/>
            <person name="Goodwin L."/>
            <person name="Pitluck S."/>
            <person name="Held B."/>
            <person name="Detter J.C."/>
            <person name="Han C."/>
            <person name="Tapia R."/>
            <person name="Land M."/>
            <person name="Hauser L."/>
            <person name="Kyrpides N."/>
            <person name="Ivanova N."/>
            <person name="Ovchinnikova G."/>
            <person name="Pagani I."/>
            <person name="Klotz M.G."/>
            <person name="Dispirito A.A."/>
            <person name="Murrell J.C."/>
            <person name="Dunfield P."/>
            <person name="Kalyuzhnaya M.G."/>
            <person name="Svenning M."/>
            <person name="Trotsenko Y.A."/>
            <person name="Stein L.Y."/>
            <person name="Woyke T."/>
        </authorList>
    </citation>
    <scope>NUCLEOTIDE SEQUENCE [LARGE SCALE GENOMIC DNA]</scope>
    <source>
        <strain evidence="5">ATCC BAA-1195 / DSM 17260 / SV96</strain>
    </source>
</reference>
<dbReference type="STRING" id="697282.Mettu_0974"/>
<dbReference type="Proteomes" id="UP000004664">
    <property type="component" value="Unassembled WGS sequence"/>
</dbReference>
<feature type="transmembrane region" description="Helical" evidence="2">
    <location>
        <begin position="573"/>
        <end position="591"/>
    </location>
</feature>
<feature type="transmembrane region" description="Helical" evidence="2">
    <location>
        <begin position="477"/>
        <end position="498"/>
    </location>
</feature>
<dbReference type="PANTHER" id="PTHR37813">
    <property type="entry name" value="FELS-2 PROPHAGE PROTEIN"/>
    <property type="match status" value="1"/>
</dbReference>
<keyword evidence="1" id="KW-1188">Viral release from host cell</keyword>
<protein>
    <submittedName>
        <fullName evidence="4">Phage tail tape measure protein, TP901 family</fullName>
    </submittedName>
</protein>
<keyword evidence="5" id="KW-1185">Reference proteome</keyword>
<dbReference type="HOGENOM" id="CLU_006757_4_1_6"/>
<evidence type="ECO:0000313" key="5">
    <source>
        <dbReference type="Proteomes" id="UP000004664"/>
    </source>
</evidence>
<dbReference type="EMBL" id="JH109152">
    <property type="protein sequence ID" value="EGW22173.1"/>
    <property type="molecule type" value="Genomic_DNA"/>
</dbReference>
<dbReference type="OrthoDB" id="8019720at2"/>
<evidence type="ECO:0000256" key="1">
    <source>
        <dbReference type="ARBA" id="ARBA00022612"/>
    </source>
</evidence>
<evidence type="ECO:0000259" key="3">
    <source>
        <dbReference type="Pfam" id="PF10145"/>
    </source>
</evidence>
<dbReference type="eggNOG" id="COG5283">
    <property type="taxonomic scope" value="Bacteria"/>
</dbReference>
<organism evidence="4 5">
    <name type="scientific">Methylobacter tundripaludum (strain ATCC BAA-1195 / DSM 17260 / SV96)</name>
    <dbReference type="NCBI Taxonomy" id="697282"/>
    <lineage>
        <taxon>Bacteria</taxon>
        <taxon>Pseudomonadati</taxon>
        <taxon>Pseudomonadota</taxon>
        <taxon>Gammaproteobacteria</taxon>
        <taxon>Methylococcales</taxon>
        <taxon>Methylococcaceae</taxon>
        <taxon>Methylobacter</taxon>
    </lineage>
</organism>
<dbReference type="Pfam" id="PF10145">
    <property type="entry name" value="PhageMin_Tail"/>
    <property type="match status" value="1"/>
</dbReference>
<dbReference type="RefSeq" id="WP_006890148.1">
    <property type="nucleotide sequence ID" value="NZ_JH109152.1"/>
</dbReference>